<evidence type="ECO:0000256" key="1">
    <source>
        <dbReference type="ARBA" id="ARBA00004167"/>
    </source>
</evidence>
<feature type="region of interest" description="Disordered" evidence="5">
    <location>
        <begin position="374"/>
        <end position="430"/>
    </location>
</feature>
<keyword evidence="6" id="KW-0732">Signal</keyword>
<evidence type="ECO:0000256" key="3">
    <source>
        <dbReference type="ARBA" id="ARBA00022989"/>
    </source>
</evidence>
<dbReference type="InterPro" id="IPR012879">
    <property type="entry name" value="CCDC47"/>
</dbReference>
<dbReference type="GO" id="GO:0032469">
    <property type="term" value="P:endoplasmic reticulum calcium ion homeostasis"/>
    <property type="evidence" value="ECO:0007669"/>
    <property type="project" value="InterPro"/>
</dbReference>
<evidence type="ECO:0000256" key="6">
    <source>
        <dbReference type="SAM" id="SignalP"/>
    </source>
</evidence>
<proteinExistence type="predicted"/>
<keyword evidence="2" id="KW-0812">Transmembrane</keyword>
<name>A0A316V6K2_9BASI</name>
<feature type="chain" id="PRO_5016329015" evidence="6">
    <location>
        <begin position="20"/>
        <end position="430"/>
    </location>
</feature>
<dbReference type="EMBL" id="KZ819606">
    <property type="protein sequence ID" value="PWN32121.1"/>
    <property type="molecule type" value="Genomic_DNA"/>
</dbReference>
<evidence type="ECO:0000256" key="4">
    <source>
        <dbReference type="ARBA" id="ARBA00023136"/>
    </source>
</evidence>
<feature type="compositionally biased region" description="Basic residues" evidence="5">
    <location>
        <begin position="412"/>
        <end position="423"/>
    </location>
</feature>
<evidence type="ECO:0000256" key="5">
    <source>
        <dbReference type="SAM" id="MobiDB-lite"/>
    </source>
</evidence>
<keyword evidence="3" id="KW-1133">Transmembrane helix</keyword>
<dbReference type="GeneID" id="37021350"/>
<reference evidence="7 8" key="1">
    <citation type="journal article" date="2018" name="Mol. Biol. Evol.">
        <title>Broad Genomic Sampling Reveals a Smut Pathogenic Ancestry of the Fungal Clade Ustilaginomycotina.</title>
        <authorList>
            <person name="Kijpornyongpan T."/>
            <person name="Mondo S.J."/>
            <person name="Barry K."/>
            <person name="Sandor L."/>
            <person name="Lee J."/>
            <person name="Lipzen A."/>
            <person name="Pangilinan J."/>
            <person name="LaButti K."/>
            <person name="Hainaut M."/>
            <person name="Henrissat B."/>
            <person name="Grigoriev I.V."/>
            <person name="Spatafora J.W."/>
            <person name="Aime M.C."/>
        </authorList>
    </citation>
    <scope>NUCLEOTIDE SEQUENCE [LARGE SCALE GENOMIC DNA]</scope>
    <source>
        <strain evidence="7 8">MCA 3882</strain>
    </source>
</reference>
<dbReference type="GO" id="GO:0005783">
    <property type="term" value="C:endoplasmic reticulum"/>
    <property type="evidence" value="ECO:0007669"/>
    <property type="project" value="InterPro"/>
</dbReference>
<dbReference type="OrthoDB" id="10039147at2759"/>
<evidence type="ECO:0000313" key="8">
    <source>
        <dbReference type="Proteomes" id="UP000245771"/>
    </source>
</evidence>
<gene>
    <name evidence="7" type="ORF">FA14DRAFT_162372</name>
</gene>
<dbReference type="GO" id="GO:0005509">
    <property type="term" value="F:calcium ion binding"/>
    <property type="evidence" value="ECO:0007669"/>
    <property type="project" value="InterPro"/>
</dbReference>
<dbReference type="RefSeq" id="XP_025352423.1">
    <property type="nucleotide sequence ID" value="XM_025499569.1"/>
</dbReference>
<feature type="compositionally biased region" description="Basic and acidic residues" evidence="5">
    <location>
        <begin position="374"/>
        <end position="411"/>
    </location>
</feature>
<dbReference type="FunCoup" id="A0A316V6K2">
    <property type="interactions" value="224"/>
</dbReference>
<evidence type="ECO:0000313" key="7">
    <source>
        <dbReference type="EMBL" id="PWN32121.1"/>
    </source>
</evidence>
<dbReference type="InParanoid" id="A0A316V6K2"/>
<organism evidence="7 8">
    <name type="scientific">Meira miltonrushii</name>
    <dbReference type="NCBI Taxonomy" id="1280837"/>
    <lineage>
        <taxon>Eukaryota</taxon>
        <taxon>Fungi</taxon>
        <taxon>Dikarya</taxon>
        <taxon>Basidiomycota</taxon>
        <taxon>Ustilaginomycotina</taxon>
        <taxon>Exobasidiomycetes</taxon>
        <taxon>Exobasidiales</taxon>
        <taxon>Brachybasidiaceae</taxon>
        <taxon>Meira</taxon>
    </lineage>
</organism>
<evidence type="ECO:0000256" key="2">
    <source>
        <dbReference type="ARBA" id="ARBA00022692"/>
    </source>
</evidence>
<dbReference type="GO" id="GO:0016020">
    <property type="term" value="C:membrane"/>
    <property type="evidence" value="ECO:0007669"/>
    <property type="project" value="UniProtKB-SubCell"/>
</dbReference>
<protein>
    <submittedName>
        <fullName evidence="7">DUF1682-domain-containing protein</fullName>
    </submittedName>
</protein>
<keyword evidence="4" id="KW-0472">Membrane</keyword>
<dbReference type="PANTHER" id="PTHR12883:SF0">
    <property type="entry name" value="PAT COMPLEX SUBUNIT CCDC47"/>
    <property type="match status" value="1"/>
</dbReference>
<accession>A0A316V6K2</accession>
<comment type="subcellular location">
    <subcellularLocation>
        <location evidence="1">Membrane</location>
        <topology evidence="1">Single-pass membrane protein</topology>
    </subcellularLocation>
</comment>
<dbReference type="STRING" id="1280837.A0A316V6K2"/>
<dbReference type="Pfam" id="PF07946">
    <property type="entry name" value="CCDC47"/>
    <property type="match status" value="1"/>
</dbReference>
<dbReference type="AlphaFoldDB" id="A0A316V6K2"/>
<dbReference type="PANTHER" id="PTHR12883">
    <property type="entry name" value="ADIPOCYTE-SPECIFIC PROTEIN 4-RELATED"/>
    <property type="match status" value="1"/>
</dbReference>
<dbReference type="Proteomes" id="UP000245771">
    <property type="component" value="Unassembled WGS sequence"/>
</dbReference>
<sequence length="430" mass="47724">MKNDMLLTLLLSTVAFSSAGMVGAVELPGFLKGAIPEQLQDLPWYERSYEFTLIRTPVKVRPIDFKLESLFLGIAFVYFIAHLIGKARNRALAKAWLKTAMPLLEDEFAFVGKEDAPAGHHFGTGEGDGKLVWNGGGEALAYASGRRGVDGLQILFRLTPFHDPFELLYTFLYNTATGSSKPVISDTISLTFLLPFQSPDNISGVFAIAEKSVLRESRQGRFDMTFAKVLDGENVNSQRQLDARYAIMSEVGDLTDAFLGDIGDKGNAQRNRVGLQAALNNSEAGNYLYSLVLSDQPEKRPETGAIPVEKRKRKLVLTLRMPKSQSGAKASLSLVEAACNLVDALELGNAKLNNTTINKLRQTRVAVDKELTEEATKYDREDEEEARQAAKKKAEQEKFDKLSPAEQEKKKQVEKKRQQRKAQGKQMTAR</sequence>
<keyword evidence="8" id="KW-1185">Reference proteome</keyword>
<feature type="signal peptide" evidence="6">
    <location>
        <begin position="1"/>
        <end position="19"/>
    </location>
</feature>